<protein>
    <submittedName>
        <fullName evidence="1">Superfamily I DNA</fullName>
    </submittedName>
</protein>
<evidence type="ECO:0000313" key="2">
    <source>
        <dbReference type="Proteomes" id="UP000095512"/>
    </source>
</evidence>
<proteinExistence type="predicted"/>
<dbReference type="EMBL" id="CZAB01000056">
    <property type="protein sequence ID" value="CUP85042.1"/>
    <property type="molecule type" value="Genomic_DNA"/>
</dbReference>
<reference evidence="1 2" key="1">
    <citation type="submission" date="2015-09" db="EMBL/GenBank/DDBJ databases">
        <authorList>
            <consortium name="Pathogen Informatics"/>
        </authorList>
    </citation>
    <scope>NUCLEOTIDE SEQUENCE [LARGE SCALE GENOMIC DNA]</scope>
    <source>
        <strain evidence="1 2">2789STDY5834865</strain>
    </source>
</reference>
<dbReference type="RefSeq" id="WP_057572681.1">
    <property type="nucleotide sequence ID" value="NZ_CZAB01000056.1"/>
</dbReference>
<evidence type="ECO:0000313" key="1">
    <source>
        <dbReference type="EMBL" id="CUP85042.1"/>
    </source>
</evidence>
<dbReference type="Proteomes" id="UP000095512">
    <property type="component" value="Unassembled WGS sequence"/>
</dbReference>
<accession>A0A174RHQ0</accession>
<dbReference type="AlphaFoldDB" id="A0A174RHQ0"/>
<organism evidence="1 2">
    <name type="scientific">Enterocloster clostridioformis</name>
    <dbReference type="NCBI Taxonomy" id="1531"/>
    <lineage>
        <taxon>Bacteria</taxon>
        <taxon>Bacillati</taxon>
        <taxon>Bacillota</taxon>
        <taxon>Clostridia</taxon>
        <taxon>Lachnospirales</taxon>
        <taxon>Lachnospiraceae</taxon>
        <taxon>Enterocloster</taxon>
    </lineage>
</organism>
<name>A0A174RHQ0_9FIRM</name>
<sequence length="95" mass="10802">MKMSKYEQETIILYNQAELTASVYTHDPKLLEKLARLSEKYPQQIQPDGPNRYIVPKGCVLVREPYSEKRRAAAKERAKLAGLKPPIRGANSETS</sequence>
<gene>
    <name evidence="1" type="primary">UvrD_3</name>
    <name evidence="1" type="ORF">ERS852480_04232</name>
</gene>